<evidence type="ECO:0000313" key="5">
    <source>
        <dbReference type="Proteomes" id="UP001500880"/>
    </source>
</evidence>
<dbReference type="Proteomes" id="UP001500880">
    <property type="component" value="Unassembled WGS sequence"/>
</dbReference>
<keyword evidence="2" id="KW-0732">Signal</keyword>
<evidence type="ECO:0000256" key="1">
    <source>
        <dbReference type="SAM" id="MobiDB-lite"/>
    </source>
</evidence>
<dbReference type="InterPro" id="IPR035940">
    <property type="entry name" value="CAP_sf"/>
</dbReference>
<keyword evidence="5" id="KW-1185">Reference proteome</keyword>
<evidence type="ECO:0000256" key="2">
    <source>
        <dbReference type="SAM" id="SignalP"/>
    </source>
</evidence>
<accession>A0ABN1B5A9</accession>
<proteinExistence type="predicted"/>
<dbReference type="CDD" id="cd05379">
    <property type="entry name" value="CAP_bacterial"/>
    <property type="match status" value="1"/>
</dbReference>
<feature type="domain" description="SCP" evidence="3">
    <location>
        <begin position="146"/>
        <end position="258"/>
    </location>
</feature>
<dbReference type="PANTHER" id="PTHR31157:SF1">
    <property type="entry name" value="SCP DOMAIN-CONTAINING PROTEIN"/>
    <property type="match status" value="1"/>
</dbReference>
<sequence>MMKKRIYIISFISILFLLLAACNTEDNALNNGNNDDNISSIATDSSSKDYPHTTPIRIQDAKYEFKRVEMRQQHGDGQQQRKDNQQTEQNRQQQDNQQAQQQNQNIPQQNQNNQQQNQKNQGNEQNNTNQAQQSGDIKEFESRVIELTNQERRNQGLPELKADANLSQVARKKSADMQSKGYFSHTSPTYGSPFDMMRDFGIDYQTAGENIAKGQSSPEQVVESWMNSQGHRENILSNKFTHIGVGYIENGHYWTQMFISK</sequence>
<feature type="chain" id="PRO_5045861802" description="SCP domain-containing protein" evidence="2">
    <location>
        <begin position="29"/>
        <end position="261"/>
    </location>
</feature>
<dbReference type="Gene3D" id="3.40.33.10">
    <property type="entry name" value="CAP"/>
    <property type="match status" value="1"/>
</dbReference>
<protein>
    <recommendedName>
        <fullName evidence="3">SCP domain-containing protein</fullName>
    </recommendedName>
</protein>
<dbReference type="NCBIfam" id="TIGR02909">
    <property type="entry name" value="spore_YkwD"/>
    <property type="match status" value="1"/>
</dbReference>
<gene>
    <name evidence="4" type="ORF">GCM10008986_15510</name>
</gene>
<feature type="compositionally biased region" description="Basic and acidic residues" evidence="1">
    <location>
        <begin position="70"/>
        <end position="85"/>
    </location>
</feature>
<feature type="region of interest" description="Disordered" evidence="1">
    <location>
        <begin position="70"/>
        <end position="137"/>
    </location>
</feature>
<feature type="compositionally biased region" description="Low complexity" evidence="1">
    <location>
        <begin position="86"/>
        <end position="133"/>
    </location>
</feature>
<dbReference type="InterPro" id="IPR014044">
    <property type="entry name" value="CAP_dom"/>
</dbReference>
<evidence type="ECO:0000313" key="4">
    <source>
        <dbReference type="EMBL" id="GAA0490417.1"/>
    </source>
</evidence>
<dbReference type="InterPro" id="IPR014258">
    <property type="entry name" value="CAP_domain_YkwD-like"/>
</dbReference>
<name>A0ABN1B5A9_9BACI</name>
<feature type="signal peptide" evidence="2">
    <location>
        <begin position="1"/>
        <end position="28"/>
    </location>
</feature>
<dbReference type="PROSITE" id="PS51257">
    <property type="entry name" value="PROKAR_LIPOPROTEIN"/>
    <property type="match status" value="1"/>
</dbReference>
<organism evidence="4 5">
    <name type="scientific">Salinibacillus aidingensis</name>
    <dbReference type="NCBI Taxonomy" id="237684"/>
    <lineage>
        <taxon>Bacteria</taxon>
        <taxon>Bacillati</taxon>
        <taxon>Bacillota</taxon>
        <taxon>Bacilli</taxon>
        <taxon>Bacillales</taxon>
        <taxon>Bacillaceae</taxon>
        <taxon>Salinibacillus</taxon>
    </lineage>
</organism>
<dbReference type="RefSeq" id="WP_343839500.1">
    <property type="nucleotide sequence ID" value="NZ_BAAADO010000003.1"/>
</dbReference>
<comment type="caution">
    <text evidence="4">The sequence shown here is derived from an EMBL/GenBank/DDBJ whole genome shotgun (WGS) entry which is preliminary data.</text>
</comment>
<dbReference type="EMBL" id="BAAADO010000003">
    <property type="protein sequence ID" value="GAA0490417.1"/>
    <property type="molecule type" value="Genomic_DNA"/>
</dbReference>
<dbReference type="Pfam" id="PF00188">
    <property type="entry name" value="CAP"/>
    <property type="match status" value="1"/>
</dbReference>
<evidence type="ECO:0000259" key="3">
    <source>
        <dbReference type="Pfam" id="PF00188"/>
    </source>
</evidence>
<reference evidence="4 5" key="1">
    <citation type="journal article" date="2019" name="Int. J. Syst. Evol. Microbiol.">
        <title>The Global Catalogue of Microorganisms (GCM) 10K type strain sequencing project: providing services to taxonomists for standard genome sequencing and annotation.</title>
        <authorList>
            <consortium name="The Broad Institute Genomics Platform"/>
            <consortium name="The Broad Institute Genome Sequencing Center for Infectious Disease"/>
            <person name="Wu L."/>
            <person name="Ma J."/>
        </authorList>
    </citation>
    <scope>NUCLEOTIDE SEQUENCE [LARGE SCALE GENOMIC DNA]</scope>
    <source>
        <strain evidence="4 5">JCM 12389</strain>
    </source>
</reference>
<dbReference type="PANTHER" id="PTHR31157">
    <property type="entry name" value="SCP DOMAIN-CONTAINING PROTEIN"/>
    <property type="match status" value="1"/>
</dbReference>
<dbReference type="SUPFAM" id="SSF55797">
    <property type="entry name" value="PR-1-like"/>
    <property type="match status" value="1"/>
</dbReference>
<feature type="region of interest" description="Disordered" evidence="1">
    <location>
        <begin position="29"/>
        <end position="57"/>
    </location>
</feature>